<evidence type="ECO:0000313" key="7">
    <source>
        <dbReference type="Proteomes" id="UP000295151"/>
    </source>
</evidence>
<organism evidence="6 7">
    <name type="scientific">Kribbella voronezhensis</name>
    <dbReference type="NCBI Taxonomy" id="2512212"/>
    <lineage>
        <taxon>Bacteria</taxon>
        <taxon>Bacillati</taxon>
        <taxon>Actinomycetota</taxon>
        <taxon>Actinomycetes</taxon>
        <taxon>Propionibacteriales</taxon>
        <taxon>Kribbellaceae</taxon>
        <taxon>Kribbella</taxon>
    </lineage>
</organism>
<dbReference type="PROSITE" id="PS00041">
    <property type="entry name" value="HTH_ARAC_FAMILY_1"/>
    <property type="match status" value="1"/>
</dbReference>
<evidence type="ECO:0000256" key="1">
    <source>
        <dbReference type="ARBA" id="ARBA00023015"/>
    </source>
</evidence>
<dbReference type="InterPro" id="IPR020449">
    <property type="entry name" value="Tscrpt_reg_AraC-type_HTH"/>
</dbReference>
<dbReference type="AlphaFoldDB" id="A0A4R7SU67"/>
<dbReference type="PROSITE" id="PS01124">
    <property type="entry name" value="HTH_ARAC_FAMILY_2"/>
    <property type="match status" value="1"/>
</dbReference>
<keyword evidence="4" id="KW-0804">Transcription</keyword>
<keyword evidence="3" id="KW-0010">Activator</keyword>
<dbReference type="SUPFAM" id="SSF46689">
    <property type="entry name" value="Homeodomain-like"/>
    <property type="match status" value="2"/>
</dbReference>
<evidence type="ECO:0000256" key="2">
    <source>
        <dbReference type="ARBA" id="ARBA00023125"/>
    </source>
</evidence>
<sequence length="271" mass="30724">MNLRDPAESYTPTVRRLLAGEFDERAGYATYRSRGTTDFLLTQTLGGRGRYGVPGGRDVLTDAGVTTLVRPGTLHDYGVEPEYRQWHFLFVHFHSKPDWLPLLDWPEVAPGIHQLRAGEQAFDRITENLHACVRYQDSVLPQGELLSVNALEAALLWCDTQNPSAAQIDDRLLRAIELVDRDLRADLDVAVLARAANLSVSRFAHLFREQLGVTPQRFVERRRLDAACRLLELTTRPVATIAAEVGFTNPLYFSTRFRQHTGLPPTTYRRR</sequence>
<dbReference type="InterPro" id="IPR037923">
    <property type="entry name" value="HTH-like"/>
</dbReference>
<reference evidence="6 7" key="1">
    <citation type="submission" date="2019-03" db="EMBL/GenBank/DDBJ databases">
        <title>Genomic Encyclopedia of Type Strains, Phase III (KMG-III): the genomes of soil and plant-associated and newly described type strains.</title>
        <authorList>
            <person name="Whitman W."/>
        </authorList>
    </citation>
    <scope>NUCLEOTIDE SEQUENCE [LARGE SCALE GENOMIC DNA]</scope>
    <source>
        <strain evidence="6 7">VKM Ac-2575</strain>
    </source>
</reference>
<dbReference type="InterPro" id="IPR018062">
    <property type="entry name" value="HTH_AraC-typ_CS"/>
</dbReference>
<name>A0A4R7SU67_9ACTN</name>
<comment type="caution">
    <text evidence="6">The sequence shown here is derived from an EMBL/GenBank/DDBJ whole genome shotgun (WGS) entry which is preliminary data.</text>
</comment>
<accession>A0A4R7SU67</accession>
<keyword evidence="2" id="KW-0238">DNA-binding</keyword>
<dbReference type="Pfam" id="PF12833">
    <property type="entry name" value="HTH_18"/>
    <property type="match status" value="1"/>
</dbReference>
<dbReference type="RefSeq" id="WP_133984951.1">
    <property type="nucleotide sequence ID" value="NZ_SOCE01000003.1"/>
</dbReference>
<dbReference type="Gene3D" id="2.60.120.280">
    <property type="entry name" value="Regulatory protein AraC"/>
    <property type="match status" value="1"/>
</dbReference>
<evidence type="ECO:0000259" key="5">
    <source>
        <dbReference type="PROSITE" id="PS01124"/>
    </source>
</evidence>
<dbReference type="InterPro" id="IPR003313">
    <property type="entry name" value="AraC-bd"/>
</dbReference>
<evidence type="ECO:0000313" key="6">
    <source>
        <dbReference type="EMBL" id="TDU82289.1"/>
    </source>
</evidence>
<dbReference type="InterPro" id="IPR018060">
    <property type="entry name" value="HTH_AraC"/>
</dbReference>
<dbReference type="GO" id="GO:0043565">
    <property type="term" value="F:sequence-specific DNA binding"/>
    <property type="evidence" value="ECO:0007669"/>
    <property type="project" value="InterPro"/>
</dbReference>
<gene>
    <name evidence="6" type="ORF">EV138_7178</name>
</gene>
<dbReference type="SMART" id="SM00342">
    <property type="entry name" value="HTH_ARAC"/>
    <property type="match status" value="1"/>
</dbReference>
<dbReference type="PANTHER" id="PTHR46796">
    <property type="entry name" value="HTH-TYPE TRANSCRIPTIONAL ACTIVATOR RHAS-RELATED"/>
    <property type="match status" value="1"/>
</dbReference>
<keyword evidence="1" id="KW-0805">Transcription regulation</keyword>
<dbReference type="Pfam" id="PF02311">
    <property type="entry name" value="AraC_binding"/>
    <property type="match status" value="1"/>
</dbReference>
<dbReference type="SUPFAM" id="SSF51215">
    <property type="entry name" value="Regulatory protein AraC"/>
    <property type="match status" value="1"/>
</dbReference>
<dbReference type="Proteomes" id="UP000295151">
    <property type="component" value="Unassembled WGS sequence"/>
</dbReference>
<evidence type="ECO:0000256" key="4">
    <source>
        <dbReference type="ARBA" id="ARBA00023163"/>
    </source>
</evidence>
<dbReference type="EMBL" id="SOCE01000003">
    <property type="protein sequence ID" value="TDU82289.1"/>
    <property type="molecule type" value="Genomic_DNA"/>
</dbReference>
<dbReference type="OrthoDB" id="3186094at2"/>
<keyword evidence="7" id="KW-1185">Reference proteome</keyword>
<protein>
    <submittedName>
        <fullName evidence="6">AraC family transcriptional regulator</fullName>
    </submittedName>
</protein>
<dbReference type="InterPro" id="IPR009057">
    <property type="entry name" value="Homeodomain-like_sf"/>
</dbReference>
<dbReference type="GO" id="GO:0003700">
    <property type="term" value="F:DNA-binding transcription factor activity"/>
    <property type="evidence" value="ECO:0007669"/>
    <property type="project" value="InterPro"/>
</dbReference>
<evidence type="ECO:0000256" key="3">
    <source>
        <dbReference type="ARBA" id="ARBA00023159"/>
    </source>
</evidence>
<dbReference type="PANTHER" id="PTHR46796:SF6">
    <property type="entry name" value="ARAC SUBFAMILY"/>
    <property type="match status" value="1"/>
</dbReference>
<proteinExistence type="predicted"/>
<dbReference type="Gene3D" id="1.10.10.60">
    <property type="entry name" value="Homeodomain-like"/>
    <property type="match status" value="2"/>
</dbReference>
<dbReference type="InterPro" id="IPR050204">
    <property type="entry name" value="AraC_XylS_family_regulators"/>
</dbReference>
<dbReference type="PRINTS" id="PR00032">
    <property type="entry name" value="HTHARAC"/>
</dbReference>
<feature type="domain" description="HTH araC/xylS-type" evidence="5">
    <location>
        <begin position="173"/>
        <end position="271"/>
    </location>
</feature>